<dbReference type="Gene3D" id="1.10.357.150">
    <property type="match status" value="1"/>
</dbReference>
<keyword evidence="17" id="KW-1185">Reference proteome</keyword>
<keyword evidence="7" id="KW-0498">Mitosis</keyword>
<evidence type="ECO:0000259" key="13">
    <source>
        <dbReference type="Pfam" id="PF20665"/>
    </source>
</evidence>
<evidence type="ECO:0000259" key="12">
    <source>
        <dbReference type="Pfam" id="PF06248"/>
    </source>
</evidence>
<gene>
    <name evidence="16" type="ORF">FSP39_018645</name>
</gene>
<evidence type="ECO:0000256" key="9">
    <source>
        <dbReference type="ARBA" id="ARBA00023306"/>
    </source>
</evidence>
<feature type="domain" description="Centromere/kinetochore protein zw10 N-terminal" evidence="12">
    <location>
        <begin position="16"/>
        <end position="106"/>
    </location>
</feature>
<keyword evidence="10" id="KW-0137">Centromere</keyword>
<evidence type="ECO:0000256" key="11">
    <source>
        <dbReference type="SAM" id="MobiDB-lite"/>
    </source>
</evidence>
<dbReference type="GO" id="GO:0005737">
    <property type="term" value="C:cytoplasm"/>
    <property type="evidence" value="ECO:0007669"/>
    <property type="project" value="UniProtKB-SubCell"/>
</dbReference>
<feature type="region of interest" description="Disordered" evidence="11">
    <location>
        <begin position="393"/>
        <end position="414"/>
    </location>
</feature>
<evidence type="ECO:0000256" key="8">
    <source>
        <dbReference type="ARBA" id="ARBA00022838"/>
    </source>
</evidence>
<evidence type="ECO:0000256" key="4">
    <source>
        <dbReference type="ARBA" id="ARBA00022454"/>
    </source>
</evidence>
<dbReference type="InterPro" id="IPR009361">
    <property type="entry name" value="Zw10_N"/>
</dbReference>
<keyword evidence="9" id="KW-0131">Cell cycle</keyword>
<dbReference type="Pfam" id="PF06248">
    <property type="entry name" value="Zw10_N"/>
    <property type="match status" value="1"/>
</dbReference>
<feature type="domain" description="Centromere/kinetochore protein zw10 C-terminal" evidence="14">
    <location>
        <begin position="431"/>
        <end position="557"/>
    </location>
</feature>
<evidence type="ECO:0000259" key="15">
    <source>
        <dbReference type="Pfam" id="PF22766"/>
    </source>
</evidence>
<evidence type="ECO:0000259" key="14">
    <source>
        <dbReference type="Pfam" id="PF20666"/>
    </source>
</evidence>
<dbReference type="Pfam" id="PF20665">
    <property type="entry name" value="Zw10_middle"/>
    <property type="match status" value="1"/>
</dbReference>
<evidence type="ECO:0000313" key="16">
    <source>
        <dbReference type="EMBL" id="KAK3093664.1"/>
    </source>
</evidence>
<dbReference type="PANTHER" id="PTHR12205:SF0">
    <property type="entry name" value="CENTROMERE_KINETOCHORE PROTEIN ZW10 HOMOLOG"/>
    <property type="match status" value="1"/>
</dbReference>
<dbReference type="GO" id="GO:1990423">
    <property type="term" value="C:RZZ complex"/>
    <property type="evidence" value="ECO:0007669"/>
    <property type="project" value="TreeGrafter"/>
</dbReference>
<evidence type="ECO:0000256" key="1">
    <source>
        <dbReference type="ARBA" id="ARBA00004496"/>
    </source>
</evidence>
<dbReference type="InterPro" id="IPR046362">
    <property type="entry name" value="Zw10/DSL1_C_sf"/>
</dbReference>
<evidence type="ECO:0000256" key="10">
    <source>
        <dbReference type="ARBA" id="ARBA00023328"/>
    </source>
</evidence>
<comment type="subcellular location">
    <subcellularLocation>
        <location evidence="2">Chromosome</location>
        <location evidence="2">Centromere</location>
        <location evidence="2">Kinetochore</location>
    </subcellularLocation>
    <subcellularLocation>
        <location evidence="1">Cytoplasm</location>
    </subcellularLocation>
</comment>
<sequence length="735" mass="83363">MRETEEIHSSIDVLCQHVDKLKVQVYDMVTKKYLDFYPQFSRAAELSGNVDKVAMEMKDLSDKIEDKIKSQLNTSTEFLQNLTVKFQEKAALMAILEDLMKIQDGLETLASANENQDYLKAAEAVTAIDSLLPSAIKNHDDVQIFKALRTEFHVQKADLEINLKNRWKDLIVWRVEDSNYLDKKNYELEIACGEANVKVLTEIVSVYERLGLLNEEIKKFGGNLLDNFLKPCITDKETALSNPKGHHLATTWGHSSRVVPPAPCNAFSKINVILAALEKSLLHIKVESNSKRSLMEILGTHIRKATLEILVKDCLTRAIPTNTKELEAFEEVIHLTISFNENLVKLGFITEAETTLLDFTQNVSMLFANKKCQEILEKARKLMTTDTHNTVEVNGDAPLGDLPPLGKDGPSQEKSRKLEMAKEYQLSSNTFRLPSCHISVCVQELMCMAYSMLQEATESSSETAIQIFYAVRKMFEMFCYVFPTYHKKSLDTFPQLSAIFHNNCMFISHHLMTLGHQFRAKLPSNLNATFVDLVERIRKLGVQNFLQQLAKQKDLMSEYLQGAKGFANVSSGEVQVDAERAIKQMTHQLQHLQKVWQGVLPSMNYRKAIGMLLNSVVEEITGCVVVLEDISSDDALQLASLFKMLQDKSGPLMAATEKEKEEINVTVELQKNVSKWLRFKELIIILNANLMEISNRWADGKGPLANEFSANEVKMLIRALFQNTERRSTILLKIK</sequence>
<keyword evidence="4" id="KW-0158">Chromosome</keyword>
<dbReference type="InterPro" id="IPR055148">
    <property type="entry name" value="ZW10_C_2"/>
</dbReference>
<dbReference type="AlphaFoldDB" id="A0AA88XX77"/>
<feature type="domain" description="ZW10 C-terminal helical" evidence="15">
    <location>
        <begin position="580"/>
        <end position="734"/>
    </location>
</feature>
<keyword evidence="5" id="KW-0963">Cytoplasm</keyword>
<dbReference type="GO" id="GO:0006888">
    <property type="term" value="P:endoplasmic reticulum to Golgi vesicle-mediated transport"/>
    <property type="evidence" value="ECO:0007669"/>
    <property type="project" value="TreeGrafter"/>
</dbReference>
<dbReference type="GO" id="GO:0051301">
    <property type="term" value="P:cell division"/>
    <property type="evidence" value="ECO:0007669"/>
    <property type="project" value="UniProtKB-KW"/>
</dbReference>
<name>A0AA88XX77_PINIB</name>
<dbReference type="GO" id="GO:0005634">
    <property type="term" value="C:nucleus"/>
    <property type="evidence" value="ECO:0007669"/>
    <property type="project" value="InterPro"/>
</dbReference>
<protein>
    <recommendedName>
        <fullName evidence="18">Centromere/kinetochore protein zw10 homolog</fullName>
    </recommendedName>
</protein>
<keyword evidence="8" id="KW-0995">Kinetochore</keyword>
<accession>A0AA88XX77</accession>
<evidence type="ECO:0000256" key="2">
    <source>
        <dbReference type="ARBA" id="ARBA00004629"/>
    </source>
</evidence>
<organism evidence="16 17">
    <name type="scientific">Pinctada imbricata</name>
    <name type="common">Atlantic pearl-oyster</name>
    <name type="synonym">Pinctada martensii</name>
    <dbReference type="NCBI Taxonomy" id="66713"/>
    <lineage>
        <taxon>Eukaryota</taxon>
        <taxon>Metazoa</taxon>
        <taxon>Spiralia</taxon>
        <taxon>Lophotrochozoa</taxon>
        <taxon>Mollusca</taxon>
        <taxon>Bivalvia</taxon>
        <taxon>Autobranchia</taxon>
        <taxon>Pteriomorphia</taxon>
        <taxon>Pterioida</taxon>
        <taxon>Pterioidea</taxon>
        <taxon>Pteriidae</taxon>
        <taxon>Pinctada</taxon>
    </lineage>
</organism>
<dbReference type="Proteomes" id="UP001186944">
    <property type="component" value="Unassembled WGS sequence"/>
</dbReference>
<evidence type="ECO:0000256" key="5">
    <source>
        <dbReference type="ARBA" id="ARBA00022490"/>
    </source>
</evidence>
<evidence type="ECO:0000256" key="3">
    <source>
        <dbReference type="ARBA" id="ARBA00006245"/>
    </source>
</evidence>
<feature type="domain" description="Centromere/kinetochore protein zw10 middle" evidence="13">
    <location>
        <begin position="163"/>
        <end position="383"/>
    </location>
</feature>
<dbReference type="EMBL" id="VSWD01000009">
    <property type="protein sequence ID" value="KAK3093664.1"/>
    <property type="molecule type" value="Genomic_DNA"/>
</dbReference>
<dbReference type="GO" id="GO:0007094">
    <property type="term" value="P:mitotic spindle assembly checkpoint signaling"/>
    <property type="evidence" value="ECO:0007669"/>
    <property type="project" value="TreeGrafter"/>
</dbReference>
<dbReference type="PANTHER" id="PTHR12205">
    <property type="entry name" value="CENTROMERE/KINETOCHORE PROTEIN ZW10"/>
    <property type="match status" value="1"/>
</dbReference>
<comment type="caution">
    <text evidence="16">The sequence shown here is derived from an EMBL/GenBank/DDBJ whole genome shotgun (WGS) entry which is preliminary data.</text>
</comment>
<reference evidence="16" key="1">
    <citation type="submission" date="2019-08" db="EMBL/GenBank/DDBJ databases">
        <title>The improved chromosome-level genome for the pearl oyster Pinctada fucata martensii using PacBio sequencing and Hi-C.</title>
        <authorList>
            <person name="Zheng Z."/>
        </authorList>
    </citation>
    <scope>NUCLEOTIDE SEQUENCE</scope>
    <source>
        <strain evidence="16">ZZ-2019</strain>
        <tissue evidence="16">Adductor muscle</tissue>
    </source>
</reference>
<dbReference type="Pfam" id="PF22766">
    <property type="entry name" value="ZW10_C2"/>
    <property type="match status" value="1"/>
</dbReference>
<evidence type="ECO:0000256" key="6">
    <source>
        <dbReference type="ARBA" id="ARBA00022618"/>
    </source>
</evidence>
<evidence type="ECO:0000256" key="7">
    <source>
        <dbReference type="ARBA" id="ARBA00022776"/>
    </source>
</evidence>
<dbReference type="InterPro" id="IPR048344">
    <property type="entry name" value="Zw10_middle"/>
</dbReference>
<keyword evidence="6" id="KW-0132">Cell division</keyword>
<dbReference type="Pfam" id="PF20666">
    <property type="entry name" value="ZW10_C"/>
    <property type="match status" value="1"/>
</dbReference>
<dbReference type="InterPro" id="IPR048343">
    <property type="entry name" value="ZW10_C"/>
</dbReference>
<evidence type="ECO:0008006" key="18">
    <source>
        <dbReference type="Google" id="ProtNLM"/>
    </source>
</evidence>
<proteinExistence type="inferred from homology"/>
<comment type="similarity">
    <text evidence="3">Belongs to the ZW10 family.</text>
</comment>
<evidence type="ECO:0000313" key="17">
    <source>
        <dbReference type="Proteomes" id="UP001186944"/>
    </source>
</evidence>